<dbReference type="AlphaFoldDB" id="A0AA40C301"/>
<evidence type="ECO:0000313" key="3">
    <source>
        <dbReference type="EMBL" id="KAK0623150.1"/>
    </source>
</evidence>
<protein>
    <recommendedName>
        <fullName evidence="2">25S rRNA (uridine-N(3))-methyltransferase BMT5-like domain-containing protein</fullName>
    </recommendedName>
</protein>
<organism evidence="3 4">
    <name type="scientific">Immersiella caudata</name>
    <dbReference type="NCBI Taxonomy" id="314043"/>
    <lineage>
        <taxon>Eukaryota</taxon>
        <taxon>Fungi</taxon>
        <taxon>Dikarya</taxon>
        <taxon>Ascomycota</taxon>
        <taxon>Pezizomycotina</taxon>
        <taxon>Sordariomycetes</taxon>
        <taxon>Sordariomycetidae</taxon>
        <taxon>Sordariales</taxon>
        <taxon>Lasiosphaeriaceae</taxon>
        <taxon>Immersiella</taxon>
    </lineage>
</organism>
<feature type="region of interest" description="Disordered" evidence="1">
    <location>
        <begin position="216"/>
        <end position="240"/>
    </location>
</feature>
<feature type="domain" description="25S rRNA (uridine-N(3))-methyltransferase BMT5-like" evidence="2">
    <location>
        <begin position="17"/>
        <end position="184"/>
    </location>
</feature>
<comment type="caution">
    <text evidence="3">The sequence shown here is derived from an EMBL/GenBank/DDBJ whole genome shotgun (WGS) entry which is preliminary data.</text>
</comment>
<dbReference type="PANTHER" id="PTHR11538:SF26">
    <property type="entry name" value="FERREDOXIN-FOLD ANTICODON-BINDING DOMAIN-CONTAINING PROTEIN 1"/>
    <property type="match status" value="1"/>
</dbReference>
<keyword evidence="4" id="KW-1185">Reference proteome</keyword>
<proteinExistence type="predicted"/>
<evidence type="ECO:0000256" key="1">
    <source>
        <dbReference type="SAM" id="MobiDB-lite"/>
    </source>
</evidence>
<gene>
    <name evidence="3" type="ORF">B0T14DRAFT_398505</name>
</gene>
<name>A0AA40C301_9PEZI</name>
<dbReference type="InterPro" id="IPR019446">
    <property type="entry name" value="BMT5-like"/>
</dbReference>
<dbReference type="GO" id="GO:0005737">
    <property type="term" value="C:cytoplasm"/>
    <property type="evidence" value="ECO:0007669"/>
    <property type="project" value="TreeGrafter"/>
</dbReference>
<dbReference type="Proteomes" id="UP001175000">
    <property type="component" value="Unassembled WGS sequence"/>
</dbReference>
<accession>A0AA40C301</accession>
<dbReference type="PANTHER" id="PTHR11538">
    <property type="entry name" value="PHENYLALANYL-TRNA SYNTHETASE"/>
    <property type="match status" value="1"/>
</dbReference>
<dbReference type="Pfam" id="PF10354">
    <property type="entry name" value="BMT5-like"/>
    <property type="match status" value="1"/>
</dbReference>
<reference evidence="3" key="1">
    <citation type="submission" date="2023-06" db="EMBL/GenBank/DDBJ databases">
        <title>Genome-scale phylogeny and comparative genomics of the fungal order Sordariales.</title>
        <authorList>
            <consortium name="Lawrence Berkeley National Laboratory"/>
            <person name="Hensen N."/>
            <person name="Bonometti L."/>
            <person name="Westerberg I."/>
            <person name="Brannstrom I.O."/>
            <person name="Guillou S."/>
            <person name="Cros-Aarteil S."/>
            <person name="Calhoun S."/>
            <person name="Haridas S."/>
            <person name="Kuo A."/>
            <person name="Mondo S."/>
            <person name="Pangilinan J."/>
            <person name="Riley R."/>
            <person name="Labutti K."/>
            <person name="Andreopoulos B."/>
            <person name="Lipzen A."/>
            <person name="Chen C."/>
            <person name="Yanf M."/>
            <person name="Daum C."/>
            <person name="Ng V."/>
            <person name="Clum A."/>
            <person name="Steindorff A."/>
            <person name="Ohm R."/>
            <person name="Martin F."/>
            <person name="Silar P."/>
            <person name="Natvig D."/>
            <person name="Lalanne C."/>
            <person name="Gautier V."/>
            <person name="Ament-Velasquez S.L."/>
            <person name="Kruys A."/>
            <person name="Hutchinson M.I."/>
            <person name="Powell A.J."/>
            <person name="Barry K."/>
            <person name="Miller A.N."/>
            <person name="Grigoriev I.V."/>
            <person name="Debuchy R."/>
            <person name="Gladieux P."/>
            <person name="Thoren M.H."/>
            <person name="Johannesson H."/>
        </authorList>
    </citation>
    <scope>NUCLEOTIDE SEQUENCE</scope>
    <source>
        <strain evidence="3">CBS 606.72</strain>
    </source>
</reference>
<sequence>KSHLAPTIPFSPSHSILLVGEGDLSFAASLATHHACTHLTATVYEPSTAALLEKYPHASTNLTTLADAGAKVLYGIDARKMAPFLKSKGLQEGAMDRILFNFPHVGGKSTDVNRQVRSNQELLVEFFERAIPSLAKKGKVVVTLFEGEPYTLWNVRDLGRHAGLAVERSFKFRAEAYPGYRHARTLGVVKDRKGEVSETRWRGEERAARSYVFVRKEDAPAPGARKRKAGEESESESSEE</sequence>
<dbReference type="EMBL" id="JAULSU010000003">
    <property type="protein sequence ID" value="KAK0623150.1"/>
    <property type="molecule type" value="Genomic_DNA"/>
</dbReference>
<feature type="non-terminal residue" evidence="3">
    <location>
        <position position="1"/>
    </location>
</feature>
<evidence type="ECO:0000259" key="2">
    <source>
        <dbReference type="Pfam" id="PF10354"/>
    </source>
</evidence>
<feature type="non-terminal residue" evidence="3">
    <location>
        <position position="240"/>
    </location>
</feature>
<evidence type="ECO:0000313" key="4">
    <source>
        <dbReference type="Proteomes" id="UP001175000"/>
    </source>
</evidence>
<dbReference type="GO" id="GO:0070042">
    <property type="term" value="F:rRNA (uridine-N3-)-methyltransferase activity"/>
    <property type="evidence" value="ECO:0007669"/>
    <property type="project" value="InterPro"/>
</dbReference>
<dbReference type="GO" id="GO:0070475">
    <property type="term" value="P:rRNA base methylation"/>
    <property type="evidence" value="ECO:0007669"/>
    <property type="project" value="InterPro"/>
</dbReference>